<dbReference type="RefSeq" id="WP_015560167.1">
    <property type="nucleotide sequence ID" value="NZ_CACRUM010000067.1"/>
</dbReference>
<protein>
    <recommendedName>
        <fullName evidence="2">UPF0178 protein DW856_04145</fullName>
    </recommendedName>
</protein>
<evidence type="ECO:0000313" key="4">
    <source>
        <dbReference type="EMBL" id="RHC19092.1"/>
    </source>
</evidence>
<accession>A0A3R6B882</accession>
<feature type="region of interest" description="Disordered" evidence="3">
    <location>
        <begin position="110"/>
        <end position="132"/>
    </location>
</feature>
<sequence length="154" mass="17313">MQIYVDADACPVVGIVEELAIKYKIPVTLLCDTNHVLYSDYSEVKIIGAGADAVDFALVNLCRKGDIVVTQDYGVAAMALGKGAFAIHQSGRWYTDDNIDRMLLERHMNKKARRASGKNHLKGPKKRNTEDDMHFRESFEKMIRKGMENIYGTT</sequence>
<comment type="caution">
    <text evidence="4">The sequence shown here is derived from an EMBL/GenBank/DDBJ whole genome shotgun (WGS) entry which is preliminary data.</text>
</comment>
<organism evidence="4 5">
    <name type="scientific">Roseburia intestinalis</name>
    <dbReference type="NCBI Taxonomy" id="166486"/>
    <lineage>
        <taxon>Bacteria</taxon>
        <taxon>Bacillati</taxon>
        <taxon>Bacillota</taxon>
        <taxon>Clostridia</taxon>
        <taxon>Lachnospirales</taxon>
        <taxon>Lachnospiraceae</taxon>
        <taxon>Roseburia</taxon>
    </lineage>
</organism>
<dbReference type="Pfam" id="PF02639">
    <property type="entry name" value="DUF188"/>
    <property type="match status" value="1"/>
</dbReference>
<dbReference type="AlphaFoldDB" id="A0A3R6B882"/>
<dbReference type="PANTHER" id="PTHR35146">
    <property type="entry name" value="UPF0178 PROTEIN YAII"/>
    <property type="match status" value="1"/>
</dbReference>
<dbReference type="InterPro" id="IPR003791">
    <property type="entry name" value="UPF0178"/>
</dbReference>
<dbReference type="NCBIfam" id="NF001095">
    <property type="entry name" value="PRK00124.1"/>
    <property type="match status" value="1"/>
</dbReference>
<evidence type="ECO:0000256" key="2">
    <source>
        <dbReference type="HAMAP-Rule" id="MF_00489"/>
    </source>
</evidence>
<evidence type="ECO:0000256" key="3">
    <source>
        <dbReference type="SAM" id="MobiDB-lite"/>
    </source>
</evidence>
<evidence type="ECO:0000313" key="5">
    <source>
        <dbReference type="Proteomes" id="UP000283513"/>
    </source>
</evidence>
<name>A0A3R6B882_9FIRM</name>
<gene>
    <name evidence="4" type="ORF">DW856_04145</name>
</gene>
<dbReference type="HAMAP" id="MF_00489">
    <property type="entry name" value="UPF0178"/>
    <property type="match status" value="1"/>
</dbReference>
<proteinExistence type="inferred from homology"/>
<feature type="compositionally biased region" description="Basic residues" evidence="3">
    <location>
        <begin position="110"/>
        <end position="126"/>
    </location>
</feature>
<reference evidence="4 5" key="1">
    <citation type="submission" date="2018-08" db="EMBL/GenBank/DDBJ databases">
        <title>A genome reference for cultivated species of the human gut microbiota.</title>
        <authorList>
            <person name="Zou Y."/>
            <person name="Xue W."/>
            <person name="Luo G."/>
        </authorList>
    </citation>
    <scope>NUCLEOTIDE SEQUENCE [LARGE SCALE GENOMIC DNA]</scope>
    <source>
        <strain evidence="4 5">AM37-1AC</strain>
    </source>
</reference>
<comment type="similarity">
    <text evidence="1 2">Belongs to the UPF0178 family.</text>
</comment>
<dbReference type="EMBL" id="QSHO01000003">
    <property type="protein sequence ID" value="RHC19092.1"/>
    <property type="molecule type" value="Genomic_DNA"/>
</dbReference>
<dbReference type="Proteomes" id="UP000283513">
    <property type="component" value="Unassembled WGS sequence"/>
</dbReference>
<evidence type="ECO:0000256" key="1">
    <source>
        <dbReference type="ARBA" id="ARBA00008522"/>
    </source>
</evidence>
<dbReference type="PANTHER" id="PTHR35146:SF1">
    <property type="entry name" value="UPF0178 PROTEIN YAII"/>
    <property type="match status" value="1"/>
</dbReference>